<comment type="caution">
    <text evidence="6">The sequence shown here is derived from an EMBL/GenBank/DDBJ whole genome shotgun (WGS) entry which is preliminary data.</text>
</comment>
<feature type="transmembrane region" description="Helical" evidence="5">
    <location>
        <begin position="114"/>
        <end position="138"/>
    </location>
</feature>
<comment type="subcellular location">
    <subcellularLocation>
        <location evidence="1">Membrane</location>
        <topology evidence="1">Multi-pass membrane protein</topology>
    </subcellularLocation>
</comment>
<feature type="transmembrane region" description="Helical" evidence="5">
    <location>
        <begin position="82"/>
        <end position="102"/>
    </location>
</feature>
<reference evidence="6" key="1">
    <citation type="submission" date="2020-10" db="EMBL/GenBank/DDBJ databases">
        <authorList>
            <person name="Gilroy R."/>
        </authorList>
    </citation>
    <scope>NUCLEOTIDE SEQUENCE</scope>
    <source>
        <strain evidence="6">3924</strain>
    </source>
</reference>
<feature type="transmembrane region" description="Helical" evidence="5">
    <location>
        <begin position="196"/>
        <end position="217"/>
    </location>
</feature>
<evidence type="ECO:0000256" key="1">
    <source>
        <dbReference type="ARBA" id="ARBA00004141"/>
    </source>
</evidence>
<dbReference type="PANTHER" id="PTHR10361:SF28">
    <property type="entry name" value="P3 PROTEIN-RELATED"/>
    <property type="match status" value="1"/>
</dbReference>
<evidence type="ECO:0000313" key="6">
    <source>
        <dbReference type="EMBL" id="MBO8440341.1"/>
    </source>
</evidence>
<protein>
    <submittedName>
        <fullName evidence="6">Bile acid:sodium symporter family protein</fullName>
    </submittedName>
</protein>
<feature type="transmembrane region" description="Helical" evidence="5">
    <location>
        <begin position="286"/>
        <end position="309"/>
    </location>
</feature>
<gene>
    <name evidence="6" type="ORF">IAC51_06785</name>
</gene>
<dbReference type="PANTHER" id="PTHR10361">
    <property type="entry name" value="SODIUM-BILE ACID COTRANSPORTER"/>
    <property type="match status" value="1"/>
</dbReference>
<dbReference type="InterPro" id="IPR004710">
    <property type="entry name" value="Bilac:Na_transpt"/>
</dbReference>
<feature type="transmembrane region" description="Helical" evidence="5">
    <location>
        <begin position="223"/>
        <end position="243"/>
    </location>
</feature>
<feature type="transmembrane region" description="Helical" evidence="5">
    <location>
        <begin position="54"/>
        <end position="76"/>
    </location>
</feature>
<evidence type="ECO:0000256" key="2">
    <source>
        <dbReference type="ARBA" id="ARBA00022692"/>
    </source>
</evidence>
<keyword evidence="3 5" id="KW-1133">Transmembrane helix</keyword>
<evidence type="ECO:0000256" key="5">
    <source>
        <dbReference type="SAM" id="Phobius"/>
    </source>
</evidence>
<evidence type="ECO:0000256" key="4">
    <source>
        <dbReference type="ARBA" id="ARBA00023136"/>
    </source>
</evidence>
<dbReference type="Proteomes" id="UP000712007">
    <property type="component" value="Unassembled WGS sequence"/>
</dbReference>
<dbReference type="Gene3D" id="1.20.1530.20">
    <property type="match status" value="1"/>
</dbReference>
<evidence type="ECO:0000256" key="3">
    <source>
        <dbReference type="ARBA" id="ARBA00022989"/>
    </source>
</evidence>
<keyword evidence="4 5" id="KW-0472">Membrane</keyword>
<organism evidence="6 7">
    <name type="scientific">Candidatus Aphodosoma intestinipullorum</name>
    <dbReference type="NCBI Taxonomy" id="2840674"/>
    <lineage>
        <taxon>Bacteria</taxon>
        <taxon>Pseudomonadati</taxon>
        <taxon>Bacteroidota</taxon>
        <taxon>Bacteroidia</taxon>
        <taxon>Bacteroidales</taxon>
        <taxon>Candidatus Aphodosoma</taxon>
    </lineage>
</organism>
<feature type="transmembrane region" description="Helical" evidence="5">
    <location>
        <begin position="158"/>
        <end position="184"/>
    </location>
</feature>
<dbReference type="InterPro" id="IPR038770">
    <property type="entry name" value="Na+/solute_symporter_sf"/>
</dbReference>
<feature type="transmembrane region" description="Helical" evidence="5">
    <location>
        <begin position="20"/>
        <end position="42"/>
    </location>
</feature>
<keyword evidence="2 5" id="KW-0812">Transmembrane</keyword>
<sequence>MYEELLSLDDVRINFSAEGMHIINVVLAFVMFGVALGIRPSMFVEVFRKPKSMLVGLLSQIVGLPLVTFILIAVFHEYLTPMVSMGMILVAACPGGNISNFISQLSKANVELSVSLTAVVTLLAIFITPLNFALWGNMYVTFIDGMAATALRDLHIDVWQMFETVFLLLGVPLILGMLTAHYLPRVADKLKKPLQYLSIVFFILMVVLAFGNNISLFVKHIKWIFLIVLVHNGMALLTGYGLSSVFGLPRKDRRTVTIETGIQNSGLGLVLLFNPKIFPPELATGGMLFVTAWWGIWHIISGLSLAALFNRRSAGRGQESNGSD</sequence>
<dbReference type="GO" id="GO:0016020">
    <property type="term" value="C:membrane"/>
    <property type="evidence" value="ECO:0007669"/>
    <property type="project" value="UniProtKB-SubCell"/>
</dbReference>
<proteinExistence type="predicted"/>
<evidence type="ECO:0000313" key="7">
    <source>
        <dbReference type="Proteomes" id="UP000712007"/>
    </source>
</evidence>
<dbReference type="EMBL" id="JADIMV010000116">
    <property type="protein sequence ID" value="MBO8440341.1"/>
    <property type="molecule type" value="Genomic_DNA"/>
</dbReference>
<dbReference type="AlphaFoldDB" id="A0A940IF78"/>
<dbReference type="Pfam" id="PF01758">
    <property type="entry name" value="SBF"/>
    <property type="match status" value="1"/>
</dbReference>
<dbReference type="InterPro" id="IPR002657">
    <property type="entry name" value="BilAc:Na_symport/Acr3"/>
</dbReference>
<accession>A0A940IF78</accession>
<name>A0A940IF78_9BACT</name>
<reference evidence="6" key="2">
    <citation type="journal article" date="2021" name="PeerJ">
        <title>Extensive microbial diversity within the chicken gut microbiome revealed by metagenomics and culture.</title>
        <authorList>
            <person name="Gilroy R."/>
            <person name="Ravi A."/>
            <person name="Getino M."/>
            <person name="Pursley I."/>
            <person name="Horton D.L."/>
            <person name="Alikhan N.F."/>
            <person name="Baker D."/>
            <person name="Gharbi K."/>
            <person name="Hall N."/>
            <person name="Watson M."/>
            <person name="Adriaenssens E.M."/>
            <person name="Foster-Nyarko E."/>
            <person name="Jarju S."/>
            <person name="Secka A."/>
            <person name="Antonio M."/>
            <person name="Oren A."/>
            <person name="Chaudhuri R.R."/>
            <person name="La Ragione R."/>
            <person name="Hildebrand F."/>
            <person name="Pallen M.J."/>
        </authorList>
    </citation>
    <scope>NUCLEOTIDE SEQUENCE</scope>
    <source>
        <strain evidence="6">3924</strain>
    </source>
</reference>